<evidence type="ECO:0000313" key="1">
    <source>
        <dbReference type="EMBL" id="KAK7482105.1"/>
    </source>
</evidence>
<dbReference type="EMBL" id="JACVVK020000251">
    <property type="protein sequence ID" value="KAK7482105.1"/>
    <property type="molecule type" value="Genomic_DNA"/>
</dbReference>
<protein>
    <submittedName>
        <fullName evidence="1">Uncharacterized protein</fullName>
    </submittedName>
</protein>
<proteinExistence type="predicted"/>
<organism evidence="1 2">
    <name type="scientific">Batillaria attramentaria</name>
    <dbReference type="NCBI Taxonomy" id="370345"/>
    <lineage>
        <taxon>Eukaryota</taxon>
        <taxon>Metazoa</taxon>
        <taxon>Spiralia</taxon>
        <taxon>Lophotrochozoa</taxon>
        <taxon>Mollusca</taxon>
        <taxon>Gastropoda</taxon>
        <taxon>Caenogastropoda</taxon>
        <taxon>Sorbeoconcha</taxon>
        <taxon>Cerithioidea</taxon>
        <taxon>Batillariidae</taxon>
        <taxon>Batillaria</taxon>
    </lineage>
</organism>
<accession>A0ABD0K3X9</accession>
<name>A0ABD0K3X9_9CAEN</name>
<reference evidence="1 2" key="1">
    <citation type="journal article" date="2023" name="Sci. Data">
        <title>Genome assembly of the Korean intertidal mud-creeper Batillaria attramentaria.</title>
        <authorList>
            <person name="Patra A.K."/>
            <person name="Ho P.T."/>
            <person name="Jun S."/>
            <person name="Lee S.J."/>
            <person name="Kim Y."/>
            <person name="Won Y.J."/>
        </authorList>
    </citation>
    <scope>NUCLEOTIDE SEQUENCE [LARGE SCALE GENOMIC DNA]</scope>
    <source>
        <strain evidence="1">Wonlab-2016</strain>
    </source>
</reference>
<evidence type="ECO:0000313" key="2">
    <source>
        <dbReference type="Proteomes" id="UP001519460"/>
    </source>
</evidence>
<sequence>MTLGYLVAKACWLSWYENVGLQSSQARPQCRFASVYFRLTCEHESEEKKKVHNKAREAHYNYTTQPPWEVSDSRVGTALSPQFSDTVSYRSVVRTGSESPFEHTRLKCLEAGSE</sequence>
<dbReference type="AlphaFoldDB" id="A0ABD0K3X9"/>
<comment type="caution">
    <text evidence="1">The sequence shown here is derived from an EMBL/GenBank/DDBJ whole genome shotgun (WGS) entry which is preliminary data.</text>
</comment>
<dbReference type="Proteomes" id="UP001519460">
    <property type="component" value="Unassembled WGS sequence"/>
</dbReference>
<keyword evidence="2" id="KW-1185">Reference proteome</keyword>
<gene>
    <name evidence="1" type="ORF">BaRGS_00026689</name>
</gene>